<dbReference type="PANTHER" id="PTHR38658:SF1">
    <property type="entry name" value="OXPP CYCLE PROTEIN OPCA-RELATED"/>
    <property type="match status" value="1"/>
</dbReference>
<organism evidence="3 4">
    <name type="scientific">Haloferula luteola</name>
    <dbReference type="NCBI Taxonomy" id="595692"/>
    <lineage>
        <taxon>Bacteria</taxon>
        <taxon>Pseudomonadati</taxon>
        <taxon>Verrucomicrobiota</taxon>
        <taxon>Verrucomicrobiia</taxon>
        <taxon>Verrucomicrobiales</taxon>
        <taxon>Verrucomicrobiaceae</taxon>
        <taxon>Haloferula</taxon>
    </lineage>
</organism>
<name>A0A840VDG9_9BACT</name>
<dbReference type="InterPro" id="IPR046801">
    <property type="entry name" value="OpcA_G6PD_N"/>
</dbReference>
<evidence type="ECO:0000259" key="2">
    <source>
        <dbReference type="Pfam" id="PF20171"/>
    </source>
</evidence>
<keyword evidence="4" id="KW-1185">Reference proteome</keyword>
<evidence type="ECO:0000259" key="1">
    <source>
        <dbReference type="Pfam" id="PF10128"/>
    </source>
</evidence>
<feature type="domain" description="Glucose-6-phosphate dehydrogenase assembly protein OpcA C-terminal" evidence="2">
    <location>
        <begin position="184"/>
        <end position="350"/>
    </location>
</feature>
<dbReference type="InterPro" id="IPR046802">
    <property type="entry name" value="OpcA_G6PD_C"/>
</dbReference>
<evidence type="ECO:0000313" key="3">
    <source>
        <dbReference type="EMBL" id="MBB5352678.1"/>
    </source>
</evidence>
<dbReference type="AlphaFoldDB" id="A0A840VDG9"/>
<gene>
    <name evidence="3" type="ORF">HNR46_002926</name>
</gene>
<feature type="domain" description="Glucose-6-phosphate dehydrogenase assembly protein OpcA N-terminal" evidence="1">
    <location>
        <begin position="61"/>
        <end position="173"/>
    </location>
</feature>
<dbReference type="EMBL" id="JACHFD010000014">
    <property type="protein sequence ID" value="MBB5352678.1"/>
    <property type="molecule type" value="Genomic_DNA"/>
</dbReference>
<reference evidence="3 4" key="1">
    <citation type="submission" date="2020-08" db="EMBL/GenBank/DDBJ databases">
        <title>Genomic Encyclopedia of Type Strains, Phase IV (KMG-IV): sequencing the most valuable type-strain genomes for metagenomic binning, comparative biology and taxonomic classification.</title>
        <authorList>
            <person name="Goeker M."/>
        </authorList>
    </citation>
    <scope>NUCLEOTIDE SEQUENCE [LARGE SCALE GENOMIC DNA]</scope>
    <source>
        <strain evidence="3 4">YC6886</strain>
    </source>
</reference>
<dbReference type="PANTHER" id="PTHR38658">
    <property type="entry name" value="OXPP CYCLE PROTEIN OPCA-RELATED"/>
    <property type="match status" value="1"/>
</dbReference>
<comment type="caution">
    <text evidence="3">The sequence shown here is derived from an EMBL/GenBank/DDBJ whole genome shotgun (WGS) entry which is preliminary data.</text>
</comment>
<dbReference type="InterPro" id="IPR004555">
    <property type="entry name" value="G6PDH_assembly_OpcA"/>
</dbReference>
<proteinExistence type="predicted"/>
<accession>A0A840VDG9</accession>
<sequence>MNEVNPVHPELGREVPVGAIDHELKKLWAEDDARTNASLINLAIYSEDPHSLESNSKAVRDLTVEHACRAILISMDFDAPEASIRAWITAHCHLHHGRKSVCCEQLAFALSGRAAGRLHNTVFSHLASDLPLTLWWQGELSWVFDDRFARGVDRFIFDSSEWSQPQDSFAKIQEALQARKALVVQDLEWTRSFQIRVSLAALFDDPVALAALPSMGKVVIRYQEDHRIGALQLLAWLVVQAGWKPAGEWAFGADRAHDSACSFAFESRGGHTLDVVLESVADGPPLQLLSLSGDAVTIEVSRQAGANYLCRHLAAPGHCLEEPGPLDPDECVGLVREQLSRGGKNSLYRKILPTFLELLKTVG</sequence>
<protein>
    <submittedName>
        <fullName evidence="3">Glucose-6-phosphate dehydrogenase assembly protein OpcA</fullName>
    </submittedName>
</protein>
<evidence type="ECO:0000313" key="4">
    <source>
        <dbReference type="Proteomes" id="UP000557717"/>
    </source>
</evidence>
<dbReference type="RefSeq" id="WP_184019903.1">
    <property type="nucleotide sequence ID" value="NZ_JACHFD010000014.1"/>
</dbReference>
<dbReference type="Pfam" id="PF20171">
    <property type="entry name" value="OpcA_G6PD_C"/>
    <property type="match status" value="1"/>
</dbReference>
<dbReference type="Pfam" id="PF10128">
    <property type="entry name" value="OpcA_G6PD_assem"/>
    <property type="match status" value="1"/>
</dbReference>
<dbReference type="Proteomes" id="UP000557717">
    <property type="component" value="Unassembled WGS sequence"/>
</dbReference>